<dbReference type="InterPro" id="IPR036584">
    <property type="entry name" value="FliS_sf"/>
</dbReference>
<dbReference type="CDD" id="cd16098">
    <property type="entry name" value="FliS"/>
    <property type="match status" value="1"/>
</dbReference>
<keyword evidence="7" id="KW-0966">Cell projection</keyword>
<sequence>MSNMQPNVFSNPQTAYRQAAVETASPDKLLIMLYTGAIKFLRLAEKALEENRYEEANNSLVRVGDIINELNTTLDMEAGGEIAVNLRSLYDFYYGEVVKANIKKDPDYLRPVIEFFEAFRDMWIETARIVRMGA</sequence>
<evidence type="ECO:0000256" key="5">
    <source>
        <dbReference type="ARBA" id="ARBA00023186"/>
    </source>
</evidence>
<dbReference type="Gene3D" id="1.20.120.340">
    <property type="entry name" value="Flagellar protein FliS"/>
    <property type="match status" value="1"/>
</dbReference>
<dbReference type="PANTHER" id="PTHR34773">
    <property type="entry name" value="FLAGELLAR SECRETION CHAPERONE FLIS"/>
    <property type="match status" value="1"/>
</dbReference>
<dbReference type="Proteomes" id="UP000018934">
    <property type="component" value="Chromosome"/>
</dbReference>
<evidence type="ECO:0000313" key="8">
    <source>
        <dbReference type="Proteomes" id="UP000018934"/>
    </source>
</evidence>
<keyword evidence="3 6" id="KW-0963">Cytoplasm</keyword>
<dbReference type="SUPFAM" id="SSF101116">
    <property type="entry name" value="Flagellar export chaperone FliS"/>
    <property type="match status" value="1"/>
</dbReference>
<dbReference type="EMBL" id="CP007033">
    <property type="protein sequence ID" value="AHF10626.1"/>
    <property type="molecule type" value="Genomic_DNA"/>
</dbReference>
<organism evidence="7 8">
    <name type="scientific">Dehalobacter restrictus (strain DSM 9455 / PER-K23)</name>
    <dbReference type="NCBI Taxonomy" id="871738"/>
    <lineage>
        <taxon>Bacteria</taxon>
        <taxon>Bacillati</taxon>
        <taxon>Bacillota</taxon>
        <taxon>Clostridia</taxon>
        <taxon>Eubacteriales</taxon>
        <taxon>Desulfitobacteriaceae</taxon>
        <taxon>Dehalobacter</taxon>
    </lineage>
</organism>
<dbReference type="RefSeq" id="WP_019226124.1">
    <property type="nucleotide sequence ID" value="NZ_CP007033.1"/>
</dbReference>
<evidence type="ECO:0000313" key="7">
    <source>
        <dbReference type="EMBL" id="AHF10626.1"/>
    </source>
</evidence>
<reference evidence="7 8" key="1">
    <citation type="journal article" date="2013" name="Stand. Genomic Sci.">
        <title>Complete genome sequence of Dehalobacter restrictus PER-K23(T.).</title>
        <authorList>
            <person name="Kruse T."/>
            <person name="Maillard J."/>
            <person name="Goodwin L."/>
            <person name="Woyke T."/>
            <person name="Teshima H."/>
            <person name="Bruce D."/>
            <person name="Detter C."/>
            <person name="Tapia R."/>
            <person name="Han C."/>
            <person name="Huntemann M."/>
            <person name="Wei C.L."/>
            <person name="Han J."/>
            <person name="Chen A."/>
            <person name="Kyrpides N."/>
            <person name="Szeto E."/>
            <person name="Markowitz V."/>
            <person name="Ivanova N."/>
            <person name="Pagani I."/>
            <person name="Pati A."/>
            <person name="Pitluck S."/>
            <person name="Nolan M."/>
            <person name="Holliger C."/>
            <person name="Smidt H."/>
        </authorList>
    </citation>
    <scope>NUCLEOTIDE SEQUENCE [LARGE SCALE GENOMIC DNA]</scope>
    <source>
        <strain evidence="8">DSM 9455</strain>
    </source>
</reference>
<evidence type="ECO:0000256" key="4">
    <source>
        <dbReference type="ARBA" id="ARBA00022795"/>
    </source>
</evidence>
<comment type="similarity">
    <text evidence="2 6">Belongs to the FliS family.</text>
</comment>
<gene>
    <name evidence="7" type="ORF">DEHRE_11570</name>
</gene>
<keyword evidence="7" id="KW-0282">Flagellum</keyword>
<dbReference type="Pfam" id="PF02561">
    <property type="entry name" value="FliS"/>
    <property type="match status" value="1"/>
</dbReference>
<evidence type="ECO:0000256" key="1">
    <source>
        <dbReference type="ARBA" id="ARBA00004514"/>
    </source>
</evidence>
<keyword evidence="4 6" id="KW-1005">Bacterial flagellum biogenesis</keyword>
<dbReference type="InterPro" id="IPR003713">
    <property type="entry name" value="FliS"/>
</dbReference>
<proteinExistence type="inferred from homology"/>
<dbReference type="PIRSF" id="PIRSF039090">
    <property type="entry name" value="Flis"/>
    <property type="match status" value="1"/>
</dbReference>
<keyword evidence="8" id="KW-1185">Reference proteome</keyword>
<dbReference type="PANTHER" id="PTHR34773:SF1">
    <property type="entry name" value="FLAGELLAR SECRETION CHAPERONE FLIS"/>
    <property type="match status" value="1"/>
</dbReference>
<comment type="subcellular location">
    <subcellularLocation>
        <location evidence="1 6">Cytoplasm</location>
        <location evidence="1 6">Cytosol</location>
    </subcellularLocation>
</comment>
<evidence type="ECO:0000256" key="3">
    <source>
        <dbReference type="ARBA" id="ARBA00022490"/>
    </source>
</evidence>
<evidence type="ECO:0000256" key="6">
    <source>
        <dbReference type="PIRNR" id="PIRNR039090"/>
    </source>
</evidence>
<keyword evidence="7" id="KW-0969">Cilium</keyword>
<protein>
    <recommendedName>
        <fullName evidence="6">Flagellar secretion chaperone FliS</fullName>
    </recommendedName>
</protein>
<accession>A0ABM5P7R9</accession>
<evidence type="ECO:0000256" key="2">
    <source>
        <dbReference type="ARBA" id="ARBA00008787"/>
    </source>
</evidence>
<name>A0ABM5P7R9_DEHRP</name>
<dbReference type="NCBIfam" id="TIGR00208">
    <property type="entry name" value="fliS"/>
    <property type="match status" value="1"/>
</dbReference>
<keyword evidence="5" id="KW-0143">Chaperone</keyword>